<dbReference type="EMBL" id="CP150496">
    <property type="protein sequence ID" value="WYW55237.1"/>
    <property type="molecule type" value="Genomic_DNA"/>
</dbReference>
<reference evidence="3 5" key="1">
    <citation type="submission" date="2024-03" db="EMBL/GenBank/DDBJ databases">
        <authorList>
            <person name="Cao K."/>
        </authorList>
    </citation>
    <scope>NUCLEOTIDE SEQUENCE [LARGE SCALE GENOMIC DNA]</scope>
    <source>
        <strain evidence="3 5">MCCC 1K00696</strain>
    </source>
</reference>
<dbReference type="Pfam" id="PF11751">
    <property type="entry name" value="PorP_SprF"/>
    <property type="match status" value="1"/>
</dbReference>
<keyword evidence="5" id="KW-1185">Reference proteome</keyword>
<organism evidence="3 5">
    <name type="scientific">Polaribacter marinaquae</name>
    <dbReference type="NCBI Taxonomy" id="1642819"/>
    <lineage>
        <taxon>Bacteria</taxon>
        <taxon>Pseudomonadati</taxon>
        <taxon>Bacteroidota</taxon>
        <taxon>Flavobacteriia</taxon>
        <taxon>Flavobacteriales</taxon>
        <taxon>Flavobacteriaceae</taxon>
    </lineage>
</organism>
<evidence type="ECO:0000313" key="3">
    <source>
        <dbReference type="EMBL" id="WYW55240.1"/>
    </source>
</evidence>
<keyword evidence="1" id="KW-0732">Signal</keyword>
<dbReference type="NCBIfam" id="TIGR03519">
    <property type="entry name" value="T9SS_PorP_fam"/>
    <property type="match status" value="1"/>
</dbReference>
<evidence type="ECO:0000313" key="2">
    <source>
        <dbReference type="EMBL" id="WYW55237.1"/>
    </source>
</evidence>
<name>A0ABZ2TQ49_9FLAO</name>
<gene>
    <name evidence="2" type="ORF">WG950_11935</name>
    <name evidence="3" type="ORF">WG950_11950</name>
    <name evidence="4" type="ORF">WG950_11960</name>
</gene>
<accession>A0ABZ2TQ49</accession>
<dbReference type="InterPro" id="IPR019861">
    <property type="entry name" value="PorP/SprF_Bacteroidetes"/>
</dbReference>
<protein>
    <submittedName>
        <fullName evidence="3">Type IX secretion system membrane protein PorP/SprF</fullName>
    </submittedName>
</protein>
<feature type="signal peptide" evidence="1">
    <location>
        <begin position="1"/>
        <end position="18"/>
    </location>
</feature>
<evidence type="ECO:0000313" key="5">
    <source>
        <dbReference type="Proteomes" id="UP001491088"/>
    </source>
</evidence>
<proteinExistence type="predicted"/>
<evidence type="ECO:0000313" key="4">
    <source>
        <dbReference type="EMBL" id="WYW55242.1"/>
    </source>
</evidence>
<dbReference type="Proteomes" id="UP001491088">
    <property type="component" value="Chromosome"/>
</dbReference>
<dbReference type="EMBL" id="CP150496">
    <property type="protein sequence ID" value="WYW55240.1"/>
    <property type="molecule type" value="Genomic_DNA"/>
</dbReference>
<evidence type="ECO:0000256" key="1">
    <source>
        <dbReference type="SAM" id="SignalP"/>
    </source>
</evidence>
<dbReference type="RefSeq" id="WP_298949656.1">
    <property type="nucleotide sequence ID" value="NZ_CP150496.1"/>
</dbReference>
<dbReference type="EMBL" id="CP150496">
    <property type="protein sequence ID" value="WYW55242.1"/>
    <property type="molecule type" value="Genomic_DNA"/>
</dbReference>
<sequence length="306" mass="34153">MKKIVTLVIILISGLSYSQQDAQFSNYMYNTLSFNPAYAGSRGTTSIYLSQRSQWIGLDGAPTTNALSYHSPLGSSNLGIGLSFLNDAIGPVEENLVSLDMSYTIQTSYDYKLAFGLRASAHMLNVDFNQLNIFNPGDVLAQNNINNRISPNFGFGVFWYSDKSYLGFSIPNLLQTKHINKNLGASVSSISKERLHYHFTAGYVFDLSQDVLFKPALLTKFVSGSPLQLDVSGNFQIYDKFTIGGSYRIDAAVSLLAGFQLSRNWFLGYGYDFDTNNLSTFNSGSHEVFLRYEVFRNSNIKAPRFF</sequence>
<feature type="chain" id="PRO_5045034527" evidence="1">
    <location>
        <begin position="19"/>
        <end position="306"/>
    </location>
</feature>